<keyword evidence="3" id="KW-1185">Reference proteome</keyword>
<name>A0A422NNX3_9TRYP</name>
<dbReference type="OrthoDB" id="272823at2759"/>
<feature type="region of interest" description="Disordered" evidence="1">
    <location>
        <begin position="1"/>
        <end position="21"/>
    </location>
</feature>
<dbReference type="AlphaFoldDB" id="A0A422NNX3"/>
<protein>
    <recommendedName>
        <fullName evidence="4">F-box domain-containing protein</fullName>
    </recommendedName>
</protein>
<dbReference type="Proteomes" id="UP000284403">
    <property type="component" value="Unassembled WGS sequence"/>
</dbReference>
<accession>A0A422NNX3</accession>
<dbReference type="RefSeq" id="XP_029225609.1">
    <property type="nucleotide sequence ID" value="XM_029374284.1"/>
</dbReference>
<dbReference type="EMBL" id="MKKU01000573">
    <property type="protein sequence ID" value="RNF07198.1"/>
    <property type="molecule type" value="Genomic_DNA"/>
</dbReference>
<dbReference type="GeneID" id="40321029"/>
<reference evidence="2 3" key="1">
    <citation type="journal article" date="2018" name="BMC Genomics">
        <title>Genomic comparison of Trypanosoma conorhini and Trypanosoma rangeli to Trypanosoma cruzi strains of high and low virulence.</title>
        <authorList>
            <person name="Bradwell K.R."/>
            <person name="Koparde V.N."/>
            <person name="Matveyev A.V."/>
            <person name="Serrano M.G."/>
            <person name="Alves J.M."/>
            <person name="Parikh H."/>
            <person name="Huang B."/>
            <person name="Lee V."/>
            <person name="Espinosa-Alvarez O."/>
            <person name="Ortiz P.A."/>
            <person name="Costa-Martins A.G."/>
            <person name="Teixeira M.M."/>
            <person name="Buck G.A."/>
        </authorList>
    </citation>
    <scope>NUCLEOTIDE SEQUENCE [LARGE SCALE GENOMIC DNA]</scope>
    <source>
        <strain evidence="2 3">025E</strain>
    </source>
</reference>
<dbReference type="InterPro" id="IPR036047">
    <property type="entry name" value="F-box-like_dom_sf"/>
</dbReference>
<organism evidence="2 3">
    <name type="scientific">Trypanosoma conorhini</name>
    <dbReference type="NCBI Taxonomy" id="83891"/>
    <lineage>
        <taxon>Eukaryota</taxon>
        <taxon>Discoba</taxon>
        <taxon>Euglenozoa</taxon>
        <taxon>Kinetoplastea</taxon>
        <taxon>Metakinetoplastina</taxon>
        <taxon>Trypanosomatida</taxon>
        <taxon>Trypanosomatidae</taxon>
        <taxon>Trypanosoma</taxon>
    </lineage>
</organism>
<feature type="compositionally biased region" description="Polar residues" evidence="1">
    <location>
        <begin position="229"/>
        <end position="242"/>
    </location>
</feature>
<evidence type="ECO:0000313" key="2">
    <source>
        <dbReference type="EMBL" id="RNF07198.1"/>
    </source>
</evidence>
<feature type="compositionally biased region" description="Basic and acidic residues" evidence="1">
    <location>
        <begin position="10"/>
        <end position="21"/>
    </location>
</feature>
<proteinExistence type="predicted"/>
<comment type="caution">
    <text evidence="2">The sequence shown here is derived from an EMBL/GenBank/DDBJ whole genome shotgun (WGS) entry which is preliminary data.</text>
</comment>
<dbReference type="SUPFAM" id="SSF81383">
    <property type="entry name" value="F-box domain"/>
    <property type="match status" value="1"/>
</dbReference>
<feature type="region of interest" description="Disordered" evidence="1">
    <location>
        <begin position="221"/>
        <end position="242"/>
    </location>
</feature>
<gene>
    <name evidence="2" type="ORF">Tco025E_07418</name>
</gene>
<evidence type="ECO:0000256" key="1">
    <source>
        <dbReference type="SAM" id="MobiDB-lite"/>
    </source>
</evidence>
<evidence type="ECO:0008006" key="4">
    <source>
        <dbReference type="Google" id="ProtNLM"/>
    </source>
</evidence>
<sequence>MSRSPTGLSERGETSKETRLSWAEKAREKLAAERRRDDGGVKDKRCIFHLIGVGEHVDVEAEQQRQRHSGLLVPLQALPLDAWDIISSFLNFREVQLLSSTCRLFWVELHRRGNIWRGQLEQFRQDMMNLRGDGQLLSTEFLTPVPCTVYERMKLEHKLYVMDARREWHFREQEKADRSNGIFSSPLIFTAGDKDAGDQDHFFLSDEEALPLSQIRVLRPAPRSASEPAYNSSTADVSQGNRNMSHPAASIYTPSEYLTICDNINHGDFTWSRNVVQDRTADEDELILFALQQTLRRAKRPPTRRSLGDGSSSSYHHMLRRFSGTLLAICRYEAEQIFNTSLRMHGIIDDFVIFDDSSWTGPRDSARPVPLLQTRYFIAPELCRDGRIGLIVVDPVRVLVVVGKECVTRDDPQWDEAYTTAVEVGRAPQGSGRNPQPSRRV</sequence>
<evidence type="ECO:0000313" key="3">
    <source>
        <dbReference type="Proteomes" id="UP000284403"/>
    </source>
</evidence>